<evidence type="ECO:0000256" key="4">
    <source>
        <dbReference type="ARBA" id="ARBA00022475"/>
    </source>
</evidence>
<evidence type="ECO:0000259" key="11">
    <source>
        <dbReference type="Pfam" id="PF00401"/>
    </source>
</evidence>
<keyword evidence="5 9" id="KW-0406">Ion transport</keyword>
<dbReference type="Gene3D" id="2.60.15.10">
    <property type="entry name" value="F0F1 ATP synthase delta/epsilon subunit, N-terminal"/>
    <property type="match status" value="1"/>
</dbReference>
<dbReference type="GO" id="GO:0005886">
    <property type="term" value="C:plasma membrane"/>
    <property type="evidence" value="ECO:0007669"/>
    <property type="project" value="UniProtKB-SubCell"/>
</dbReference>
<dbReference type="STRING" id="36745.CLSAP_06280"/>
<comment type="similarity">
    <text evidence="2 9 10">Belongs to the ATPase epsilon chain family.</text>
</comment>
<dbReference type="HAMAP" id="MF_00530">
    <property type="entry name" value="ATP_synth_epsil_bac"/>
    <property type="match status" value="1"/>
</dbReference>
<dbReference type="OrthoDB" id="9804110at2"/>
<dbReference type="HOGENOM" id="CLU_084338_1_1_9"/>
<evidence type="ECO:0000256" key="8">
    <source>
        <dbReference type="ARBA" id="ARBA00023310"/>
    </source>
</evidence>
<evidence type="ECO:0000313" key="13">
    <source>
        <dbReference type="EMBL" id="AGF54419.1"/>
    </source>
</evidence>
<dbReference type="AlphaFoldDB" id="M1M901"/>
<dbReference type="PANTHER" id="PTHR13822:SF10">
    <property type="entry name" value="ATP SYNTHASE EPSILON CHAIN, CHLOROPLASTIC"/>
    <property type="match status" value="1"/>
</dbReference>
<dbReference type="GO" id="GO:0005524">
    <property type="term" value="F:ATP binding"/>
    <property type="evidence" value="ECO:0007669"/>
    <property type="project" value="UniProtKB-UniRule"/>
</dbReference>
<name>M1M901_9CLOT</name>
<evidence type="ECO:0000256" key="9">
    <source>
        <dbReference type="HAMAP-Rule" id="MF_00530"/>
    </source>
</evidence>
<dbReference type="Pfam" id="PF00401">
    <property type="entry name" value="ATP-synt_DE"/>
    <property type="match status" value="1"/>
</dbReference>
<keyword evidence="3 9" id="KW-0813">Transport</keyword>
<dbReference type="InterPro" id="IPR020547">
    <property type="entry name" value="ATP_synth_F1_esu_C"/>
</dbReference>
<evidence type="ECO:0000256" key="1">
    <source>
        <dbReference type="ARBA" id="ARBA00004202"/>
    </source>
</evidence>
<evidence type="ECO:0000256" key="2">
    <source>
        <dbReference type="ARBA" id="ARBA00005712"/>
    </source>
</evidence>
<feature type="domain" description="ATP synthase F1 complex delta/epsilon subunit N-terminal" evidence="12">
    <location>
        <begin position="7"/>
        <end position="84"/>
    </location>
</feature>
<evidence type="ECO:0000256" key="7">
    <source>
        <dbReference type="ARBA" id="ARBA00023196"/>
    </source>
</evidence>
<dbReference type="PATRIC" id="fig|931276.5.peg.589"/>
<evidence type="ECO:0000256" key="10">
    <source>
        <dbReference type="RuleBase" id="RU003656"/>
    </source>
</evidence>
<dbReference type="Gene3D" id="1.20.5.440">
    <property type="entry name" value="ATP synthase delta/epsilon subunit, C-terminal domain"/>
    <property type="match status" value="1"/>
</dbReference>
<dbReference type="InterPro" id="IPR020546">
    <property type="entry name" value="ATP_synth_F1_dsu/esu_N"/>
</dbReference>
<evidence type="ECO:0000256" key="5">
    <source>
        <dbReference type="ARBA" id="ARBA00023065"/>
    </source>
</evidence>
<keyword evidence="6 9" id="KW-0472">Membrane</keyword>
<keyword evidence="8 9" id="KW-0066">ATP synthesis</keyword>
<protein>
    <recommendedName>
        <fullName evidence="9">ATP synthase epsilon chain</fullName>
    </recommendedName>
    <alternativeName>
        <fullName evidence="9">ATP synthase F1 sector epsilon subunit</fullName>
    </alternativeName>
    <alternativeName>
        <fullName evidence="9">F-ATPase epsilon subunit</fullName>
    </alternativeName>
</protein>
<comment type="subcellular location">
    <subcellularLocation>
        <location evidence="1 9">Cell membrane</location>
        <topology evidence="1 9">Peripheral membrane protein</topology>
    </subcellularLocation>
</comment>
<evidence type="ECO:0000313" key="14">
    <source>
        <dbReference type="Proteomes" id="UP000011728"/>
    </source>
</evidence>
<evidence type="ECO:0000259" key="12">
    <source>
        <dbReference type="Pfam" id="PF02823"/>
    </source>
</evidence>
<dbReference type="KEGG" id="csr:Cspa_c06270"/>
<dbReference type="eggNOG" id="COG0355">
    <property type="taxonomic scope" value="Bacteria"/>
</dbReference>
<dbReference type="RefSeq" id="WP_015390745.1">
    <property type="nucleotide sequence ID" value="NC_020291.1"/>
</dbReference>
<dbReference type="SUPFAM" id="SSF51344">
    <property type="entry name" value="Epsilon subunit of F1F0-ATP synthase N-terminal domain"/>
    <property type="match status" value="1"/>
</dbReference>
<keyword evidence="4 9" id="KW-1003">Cell membrane</keyword>
<comment type="function">
    <text evidence="9">Produces ATP from ADP in the presence of a proton gradient across the membrane.</text>
</comment>
<comment type="subunit">
    <text evidence="9 10">F-type ATPases have 2 components, CF(1) - the catalytic core - and CF(0) - the membrane proton channel. CF(1) has five subunits: alpha(3), beta(3), gamma(1), delta(1), epsilon(1). CF(0) has three main subunits: a, b and c.</text>
</comment>
<dbReference type="InterPro" id="IPR001469">
    <property type="entry name" value="ATP_synth_F1_dsu/esu"/>
</dbReference>
<dbReference type="InterPro" id="IPR036794">
    <property type="entry name" value="ATP_F1_dsu/esu_C_sf"/>
</dbReference>
<keyword evidence="9" id="KW-0375">Hydrogen ion transport</keyword>
<proteinExistence type="inferred from homology"/>
<accession>M1M901</accession>
<sequence length="137" mass="15488">MANTFLLKIITPSREVYSGDVEKISLKSVDGGFQVFANHGNMIASTIPCIAFFKDAKGNDEELFISKAIVQINNNEMLISSDAAEFEEDIDEVRAKEAMERAEKRLKDIGTYNKQRAESALLRAKERLKLKKSIHHR</sequence>
<dbReference type="NCBIfam" id="TIGR01216">
    <property type="entry name" value="ATP_synt_epsi"/>
    <property type="match status" value="1"/>
</dbReference>
<dbReference type="Pfam" id="PF02823">
    <property type="entry name" value="ATP-synt_DE_N"/>
    <property type="match status" value="1"/>
</dbReference>
<evidence type="ECO:0000256" key="6">
    <source>
        <dbReference type="ARBA" id="ARBA00023136"/>
    </source>
</evidence>
<dbReference type="CDD" id="cd12152">
    <property type="entry name" value="F1-ATPase_delta"/>
    <property type="match status" value="1"/>
</dbReference>
<feature type="domain" description="ATP synthase epsilon subunit C-terminal" evidence="11">
    <location>
        <begin position="88"/>
        <end position="130"/>
    </location>
</feature>
<dbReference type="SUPFAM" id="SSF46604">
    <property type="entry name" value="Epsilon subunit of F1F0-ATP synthase C-terminal domain"/>
    <property type="match status" value="1"/>
</dbReference>
<dbReference type="Proteomes" id="UP000011728">
    <property type="component" value="Chromosome"/>
</dbReference>
<dbReference type="EMBL" id="CP004121">
    <property type="protein sequence ID" value="AGF54419.1"/>
    <property type="molecule type" value="Genomic_DNA"/>
</dbReference>
<organism evidence="13 14">
    <name type="scientific">Clostridium saccharoperbutylacetonicum N1-4(HMT)</name>
    <dbReference type="NCBI Taxonomy" id="931276"/>
    <lineage>
        <taxon>Bacteria</taxon>
        <taxon>Bacillati</taxon>
        <taxon>Bacillota</taxon>
        <taxon>Clostridia</taxon>
        <taxon>Eubacteriales</taxon>
        <taxon>Clostridiaceae</taxon>
        <taxon>Clostridium</taxon>
    </lineage>
</organism>
<dbReference type="GO" id="GO:0045259">
    <property type="term" value="C:proton-transporting ATP synthase complex"/>
    <property type="evidence" value="ECO:0007669"/>
    <property type="project" value="UniProtKB-KW"/>
</dbReference>
<keyword evidence="7 9" id="KW-0139">CF(1)</keyword>
<reference evidence="13 14" key="1">
    <citation type="submission" date="2013-02" db="EMBL/GenBank/DDBJ databases">
        <title>Genome sequence of Clostridium saccharoperbutylacetonicum N1-4(HMT).</title>
        <authorList>
            <person name="Poehlein A."/>
            <person name="Daniel R."/>
        </authorList>
    </citation>
    <scope>NUCLEOTIDE SEQUENCE [LARGE SCALE GENOMIC DNA]</scope>
    <source>
        <strain evidence="14">N1-4(HMT)</strain>
    </source>
</reference>
<gene>
    <name evidence="9 13" type="primary">atpC</name>
    <name evidence="13" type="ORF">Cspa_c06270</name>
</gene>
<evidence type="ECO:0000256" key="3">
    <source>
        <dbReference type="ARBA" id="ARBA00022448"/>
    </source>
</evidence>
<keyword evidence="14" id="KW-1185">Reference proteome</keyword>
<dbReference type="GO" id="GO:0046933">
    <property type="term" value="F:proton-transporting ATP synthase activity, rotational mechanism"/>
    <property type="evidence" value="ECO:0007669"/>
    <property type="project" value="UniProtKB-UniRule"/>
</dbReference>
<dbReference type="PANTHER" id="PTHR13822">
    <property type="entry name" value="ATP SYNTHASE DELTA/EPSILON CHAIN"/>
    <property type="match status" value="1"/>
</dbReference>
<dbReference type="InterPro" id="IPR036771">
    <property type="entry name" value="ATPsynth_dsu/esu_N"/>
</dbReference>